<dbReference type="PANTHER" id="PTHR30332:SF24">
    <property type="entry name" value="SECRETIN GSPD-RELATED"/>
    <property type="match status" value="1"/>
</dbReference>
<dbReference type="InterPro" id="IPR050810">
    <property type="entry name" value="Bact_Secretion_Sys_Channel"/>
</dbReference>
<dbReference type="GO" id="GO:0015627">
    <property type="term" value="C:type II protein secretion system complex"/>
    <property type="evidence" value="ECO:0007669"/>
    <property type="project" value="TreeGrafter"/>
</dbReference>
<dbReference type="PANTHER" id="PTHR30332">
    <property type="entry name" value="PROBABLE GENERAL SECRETION PATHWAY PROTEIN D"/>
    <property type="match status" value="1"/>
</dbReference>
<evidence type="ECO:0000259" key="5">
    <source>
        <dbReference type="Pfam" id="PF03958"/>
    </source>
</evidence>
<feature type="domain" description="NolW-like" evidence="5">
    <location>
        <begin position="239"/>
        <end position="315"/>
    </location>
</feature>
<dbReference type="InterPro" id="IPR005644">
    <property type="entry name" value="NolW-like"/>
</dbReference>
<evidence type="ECO:0000256" key="3">
    <source>
        <dbReference type="ARBA" id="ARBA00023136"/>
    </source>
</evidence>
<feature type="domain" description="GspD-like N0" evidence="6">
    <location>
        <begin position="82"/>
        <end position="149"/>
    </location>
</feature>
<gene>
    <name evidence="7" type="ORF">METZ01_LOCUS302222</name>
</gene>
<evidence type="ECO:0000256" key="4">
    <source>
        <dbReference type="SAM" id="MobiDB-lite"/>
    </source>
</evidence>
<evidence type="ECO:0000259" key="6">
    <source>
        <dbReference type="Pfam" id="PF21305"/>
    </source>
</evidence>
<feature type="region of interest" description="Disordered" evidence="4">
    <location>
        <begin position="53"/>
        <end position="77"/>
    </location>
</feature>
<name>A0A382MLJ4_9ZZZZ</name>
<dbReference type="InterPro" id="IPR038591">
    <property type="entry name" value="NolW-like_sf"/>
</dbReference>
<dbReference type="Pfam" id="PF21305">
    <property type="entry name" value="type_II_gspD_N0"/>
    <property type="match status" value="1"/>
</dbReference>
<dbReference type="GO" id="GO:0009306">
    <property type="term" value="P:protein secretion"/>
    <property type="evidence" value="ECO:0007669"/>
    <property type="project" value="TreeGrafter"/>
</dbReference>
<evidence type="ECO:0000256" key="1">
    <source>
        <dbReference type="ARBA" id="ARBA00004370"/>
    </source>
</evidence>
<comment type="subcellular location">
    <subcellularLocation>
        <location evidence="1">Membrane</location>
    </subcellularLocation>
</comment>
<sequence>MTIPNLTNTRHIIQNTMTRATGSRAFLAGTLFLAVALFSAIAVAQTGLIQPTEEDTESRAVLDSETASPDSNETSEEATITINFREADILEVLEAYSNLLDINVVPGEGVSGVVTVISPGPVTRRQAINLLHSILKHRGFAVIENDGYISVVQDAIAELSGFPLYRPDMPDDQVAMLAVRPKYIDEETLAETFAAMGLMRPVSTNRDAGVLVITAAASKLKGIAELIEQLDVPQRQVITRTYPLQYATAEKIGPVIAGFIAQLSGQDSPGDSEDSITSGSVMIEERTNSLIVIAEEKYHKQTRAMLAELDKRSPQILLEAKVVEITLDRNNQMGLQWQKILSVLPM</sequence>
<dbReference type="EMBL" id="UINC01094266">
    <property type="protein sequence ID" value="SVC49368.1"/>
    <property type="molecule type" value="Genomic_DNA"/>
</dbReference>
<accession>A0A382MLJ4</accession>
<proteinExistence type="predicted"/>
<dbReference type="InterPro" id="IPR049371">
    <property type="entry name" value="GspD-like_N0"/>
</dbReference>
<keyword evidence="3" id="KW-0472">Membrane</keyword>
<dbReference type="AlphaFoldDB" id="A0A382MLJ4"/>
<dbReference type="GO" id="GO:0016020">
    <property type="term" value="C:membrane"/>
    <property type="evidence" value="ECO:0007669"/>
    <property type="project" value="UniProtKB-SubCell"/>
</dbReference>
<feature type="non-terminal residue" evidence="7">
    <location>
        <position position="346"/>
    </location>
</feature>
<keyword evidence="2" id="KW-0732">Signal</keyword>
<reference evidence="7" key="1">
    <citation type="submission" date="2018-05" db="EMBL/GenBank/DDBJ databases">
        <authorList>
            <person name="Lanie J.A."/>
            <person name="Ng W.-L."/>
            <person name="Kazmierczak K.M."/>
            <person name="Andrzejewski T.M."/>
            <person name="Davidsen T.M."/>
            <person name="Wayne K.J."/>
            <person name="Tettelin H."/>
            <person name="Glass J.I."/>
            <person name="Rusch D."/>
            <person name="Podicherti R."/>
            <person name="Tsui H.-C.T."/>
            <person name="Winkler M.E."/>
        </authorList>
    </citation>
    <scope>NUCLEOTIDE SEQUENCE</scope>
</reference>
<dbReference type="Pfam" id="PF03958">
    <property type="entry name" value="Secretin_N"/>
    <property type="match status" value="1"/>
</dbReference>
<organism evidence="7">
    <name type="scientific">marine metagenome</name>
    <dbReference type="NCBI Taxonomy" id="408172"/>
    <lineage>
        <taxon>unclassified sequences</taxon>
        <taxon>metagenomes</taxon>
        <taxon>ecological metagenomes</taxon>
    </lineage>
</organism>
<evidence type="ECO:0000313" key="7">
    <source>
        <dbReference type="EMBL" id="SVC49368.1"/>
    </source>
</evidence>
<dbReference type="Gene3D" id="3.30.1370.120">
    <property type="match status" value="2"/>
</dbReference>
<feature type="compositionally biased region" description="Polar residues" evidence="4">
    <location>
        <begin position="65"/>
        <end position="77"/>
    </location>
</feature>
<evidence type="ECO:0000256" key="2">
    <source>
        <dbReference type="ARBA" id="ARBA00022729"/>
    </source>
</evidence>
<protein>
    <submittedName>
        <fullName evidence="7">Uncharacterized protein</fullName>
    </submittedName>
</protein>